<evidence type="ECO:0000256" key="1">
    <source>
        <dbReference type="SAM" id="MobiDB-lite"/>
    </source>
</evidence>
<dbReference type="EMBL" id="CAJNNW010037468">
    <property type="protein sequence ID" value="CAE8742042.1"/>
    <property type="molecule type" value="Genomic_DNA"/>
</dbReference>
<comment type="caution">
    <text evidence="2">The sequence shown here is derived from an EMBL/GenBank/DDBJ whole genome shotgun (WGS) entry which is preliminary data.</text>
</comment>
<proteinExistence type="predicted"/>
<evidence type="ECO:0000313" key="3">
    <source>
        <dbReference type="Proteomes" id="UP000626109"/>
    </source>
</evidence>
<feature type="region of interest" description="Disordered" evidence="1">
    <location>
        <begin position="1"/>
        <end position="52"/>
    </location>
</feature>
<dbReference type="AlphaFoldDB" id="A0A813LZB3"/>
<protein>
    <submittedName>
        <fullName evidence="2">Uncharacterized protein</fullName>
    </submittedName>
</protein>
<accession>A0A813LZB3</accession>
<sequence length="158" mass="17640">MKGRKQLNQSFSDGQLGRKPLPNGGGLQQQQQQQHQQQLQPMPMGTTKGAGSCYFLTRPAQKLPSLVDCRSGSKGRPRPICTIQDLRRSMHKRERSLRTAAAELDFEDNGDRKQHFAGPPLVGAAAPKVSWPATADPEILVPRQRWELRAEATRHILL</sequence>
<organism evidence="2 3">
    <name type="scientific">Polarella glacialis</name>
    <name type="common">Dinoflagellate</name>
    <dbReference type="NCBI Taxonomy" id="89957"/>
    <lineage>
        <taxon>Eukaryota</taxon>
        <taxon>Sar</taxon>
        <taxon>Alveolata</taxon>
        <taxon>Dinophyceae</taxon>
        <taxon>Suessiales</taxon>
        <taxon>Suessiaceae</taxon>
        <taxon>Polarella</taxon>
    </lineage>
</organism>
<feature type="compositionally biased region" description="Polar residues" evidence="1">
    <location>
        <begin position="1"/>
        <end position="13"/>
    </location>
</feature>
<reference evidence="2" key="1">
    <citation type="submission" date="2021-02" db="EMBL/GenBank/DDBJ databases">
        <authorList>
            <person name="Dougan E. K."/>
            <person name="Rhodes N."/>
            <person name="Thang M."/>
            <person name="Chan C."/>
        </authorList>
    </citation>
    <scope>NUCLEOTIDE SEQUENCE</scope>
</reference>
<gene>
    <name evidence="2" type="ORF">PGLA2088_LOCUS50783</name>
</gene>
<evidence type="ECO:0000313" key="2">
    <source>
        <dbReference type="EMBL" id="CAE8742042.1"/>
    </source>
</evidence>
<name>A0A813LZB3_POLGL</name>
<dbReference type="Proteomes" id="UP000626109">
    <property type="component" value="Unassembled WGS sequence"/>
</dbReference>
<feature type="compositionally biased region" description="Low complexity" evidence="1">
    <location>
        <begin position="28"/>
        <end position="40"/>
    </location>
</feature>